<keyword evidence="4 6" id="KW-0472">Membrane</keyword>
<accession>A0ABD3HM82</accession>
<evidence type="ECO:0000256" key="4">
    <source>
        <dbReference type="ARBA" id="ARBA00023136"/>
    </source>
</evidence>
<dbReference type="PANTHER" id="PTHR43394">
    <property type="entry name" value="ATP-DEPENDENT PERMEASE MDL1, MITOCHONDRIAL"/>
    <property type="match status" value="1"/>
</dbReference>
<dbReference type="InterPro" id="IPR036640">
    <property type="entry name" value="ABC1_TM_sf"/>
</dbReference>
<dbReference type="InterPro" id="IPR039421">
    <property type="entry name" value="Type_1_exporter"/>
</dbReference>
<evidence type="ECO:0000256" key="2">
    <source>
        <dbReference type="ARBA" id="ARBA00022692"/>
    </source>
</evidence>
<gene>
    <name evidence="8" type="ORF">R1sor_005692</name>
</gene>
<evidence type="ECO:0000256" key="6">
    <source>
        <dbReference type="SAM" id="Phobius"/>
    </source>
</evidence>
<organism evidence="8 9">
    <name type="scientific">Riccia sorocarpa</name>
    <dbReference type="NCBI Taxonomy" id="122646"/>
    <lineage>
        <taxon>Eukaryota</taxon>
        <taxon>Viridiplantae</taxon>
        <taxon>Streptophyta</taxon>
        <taxon>Embryophyta</taxon>
        <taxon>Marchantiophyta</taxon>
        <taxon>Marchantiopsida</taxon>
        <taxon>Marchantiidae</taxon>
        <taxon>Marchantiales</taxon>
        <taxon>Ricciaceae</taxon>
        <taxon>Riccia</taxon>
    </lineage>
</organism>
<feature type="region of interest" description="Disordered" evidence="5">
    <location>
        <begin position="73"/>
        <end position="109"/>
    </location>
</feature>
<evidence type="ECO:0000313" key="9">
    <source>
        <dbReference type="Proteomes" id="UP001633002"/>
    </source>
</evidence>
<dbReference type="EMBL" id="JBJQOH010000003">
    <property type="protein sequence ID" value="KAL3692041.1"/>
    <property type="molecule type" value="Genomic_DNA"/>
</dbReference>
<evidence type="ECO:0000256" key="1">
    <source>
        <dbReference type="ARBA" id="ARBA00004141"/>
    </source>
</evidence>
<dbReference type="PANTHER" id="PTHR43394:SF1">
    <property type="entry name" value="ATP-BINDING CASSETTE SUB-FAMILY B MEMBER 10, MITOCHONDRIAL"/>
    <property type="match status" value="1"/>
</dbReference>
<sequence>MVQDALDRVRGLQTTLVVAHRLSTLKSASLIAVVQSGTILETGIHEELSRNHDSTYIQLIRFQEKFEPEKADKLTHEDYLENDTDERRVSSGRSEHQKDETCFTEPTRDYSSRCPSPVRTYSRRVSRSKLSFGSDNFSLSNHSSKHFDAAQDHHLLDDASKLGKEEKAQDTAIVIRQRVSLMRFAGVNKPEFLFLFFGAVGSAAIGMVLPFFAFALAKSITALQQSTPQSIRHDATLYASGLRHSWRCASDLRALFSYSTQPTLQVLQGVSFLVQPGKKLALVGGSGSGKSALISLIERFYDRTSGSILIDRMEIQILTMTWLRCNIGLVSQEPVLFDDTIRDNILYGKGSDTTEDELHQRPLVYLRITIWL</sequence>
<evidence type="ECO:0000256" key="3">
    <source>
        <dbReference type="ARBA" id="ARBA00022989"/>
    </source>
</evidence>
<dbReference type="Gene3D" id="3.40.50.300">
    <property type="entry name" value="P-loop containing nucleotide triphosphate hydrolases"/>
    <property type="match status" value="2"/>
</dbReference>
<dbReference type="Pfam" id="PF00005">
    <property type="entry name" value="ABC_tran"/>
    <property type="match status" value="1"/>
</dbReference>
<evidence type="ECO:0000313" key="8">
    <source>
        <dbReference type="EMBL" id="KAL3692041.1"/>
    </source>
</evidence>
<dbReference type="SUPFAM" id="SSF52540">
    <property type="entry name" value="P-loop containing nucleoside triphosphate hydrolases"/>
    <property type="match status" value="2"/>
</dbReference>
<keyword evidence="3 6" id="KW-1133">Transmembrane helix</keyword>
<dbReference type="InterPro" id="IPR003439">
    <property type="entry name" value="ABC_transporter-like_ATP-bd"/>
</dbReference>
<name>A0ABD3HM82_9MARC</name>
<feature type="domain" description="ABC transporter" evidence="7">
    <location>
        <begin position="267"/>
        <end position="353"/>
    </location>
</feature>
<proteinExistence type="predicted"/>
<dbReference type="InterPro" id="IPR027417">
    <property type="entry name" value="P-loop_NTPase"/>
</dbReference>
<keyword evidence="2 6" id="KW-0812">Transmembrane</keyword>
<feature type="transmembrane region" description="Helical" evidence="6">
    <location>
        <begin position="192"/>
        <end position="217"/>
    </location>
</feature>
<comment type="caution">
    <text evidence="8">The sequence shown here is derived from an EMBL/GenBank/DDBJ whole genome shotgun (WGS) entry which is preliminary data.</text>
</comment>
<dbReference type="AlphaFoldDB" id="A0ABD3HM82"/>
<protein>
    <recommendedName>
        <fullName evidence="7">ABC transporter domain-containing protein</fullName>
    </recommendedName>
</protein>
<evidence type="ECO:0000256" key="5">
    <source>
        <dbReference type="SAM" id="MobiDB-lite"/>
    </source>
</evidence>
<keyword evidence="9" id="KW-1185">Reference proteome</keyword>
<reference evidence="8 9" key="1">
    <citation type="submission" date="2024-09" db="EMBL/GenBank/DDBJ databases">
        <title>Chromosome-scale assembly of Riccia sorocarpa.</title>
        <authorList>
            <person name="Paukszto L."/>
        </authorList>
    </citation>
    <scope>NUCLEOTIDE SEQUENCE [LARGE SCALE GENOMIC DNA]</scope>
    <source>
        <strain evidence="8">LP-2024</strain>
        <tissue evidence="8">Aerial parts of the thallus</tissue>
    </source>
</reference>
<comment type="subcellular location">
    <subcellularLocation>
        <location evidence="1">Membrane</location>
        <topology evidence="1">Multi-pass membrane protein</topology>
    </subcellularLocation>
</comment>
<evidence type="ECO:0000259" key="7">
    <source>
        <dbReference type="Pfam" id="PF00005"/>
    </source>
</evidence>
<dbReference type="Gene3D" id="1.20.1560.10">
    <property type="entry name" value="ABC transporter type 1, transmembrane domain"/>
    <property type="match status" value="2"/>
</dbReference>
<dbReference type="Proteomes" id="UP001633002">
    <property type="component" value="Unassembled WGS sequence"/>
</dbReference>
<dbReference type="GO" id="GO:0016020">
    <property type="term" value="C:membrane"/>
    <property type="evidence" value="ECO:0007669"/>
    <property type="project" value="UniProtKB-SubCell"/>
</dbReference>